<dbReference type="NCBIfam" id="TIGR03089">
    <property type="entry name" value="TIGR03089 family protein"/>
    <property type="match status" value="1"/>
</dbReference>
<dbReference type="EMBL" id="BOMV01000021">
    <property type="protein sequence ID" value="GIE94857.1"/>
    <property type="molecule type" value="Genomic_DNA"/>
</dbReference>
<sequence length="243" mass="25608">MTHSLHRTDVDELITYYDDATGERAGLTAAELGGWSAATAALLTEGCGLGPGSRVAVLLPAHWQTAAVLLGAWSAGVEVSFRGWSTAGLEPAGDPLDATFVALNRAGSWLDEVPAGCHQFVLGFAPEAGPAPQIPEGYRDFATEIRPYLGAAPPTATVGWSDAATVDGSTYGEYESVAVGIAESRGLQPGDRVLIDVTTREHPLIWLLAPLTVGASIVLCANLDRSRLDDRVTRERVTHIFGD</sequence>
<evidence type="ECO:0000313" key="2">
    <source>
        <dbReference type="Proteomes" id="UP000636960"/>
    </source>
</evidence>
<dbReference type="RefSeq" id="WP_203781175.1">
    <property type="nucleotide sequence ID" value="NZ_BOMV01000021.1"/>
</dbReference>
<evidence type="ECO:0008006" key="3">
    <source>
        <dbReference type="Google" id="ProtNLM"/>
    </source>
</evidence>
<dbReference type="SUPFAM" id="SSF56801">
    <property type="entry name" value="Acetyl-CoA synthetase-like"/>
    <property type="match status" value="1"/>
</dbReference>
<keyword evidence="2" id="KW-1185">Reference proteome</keyword>
<evidence type="ECO:0000313" key="1">
    <source>
        <dbReference type="EMBL" id="GIE94857.1"/>
    </source>
</evidence>
<protein>
    <recommendedName>
        <fullName evidence="3">TIGR03089 family protein</fullName>
    </recommendedName>
</protein>
<dbReference type="Gene3D" id="3.40.50.12780">
    <property type="entry name" value="N-terminal domain of ligase-like"/>
    <property type="match status" value="1"/>
</dbReference>
<dbReference type="InterPro" id="IPR042099">
    <property type="entry name" value="ANL_N_sf"/>
</dbReference>
<dbReference type="InterPro" id="IPR017523">
    <property type="entry name" value="Rv3268"/>
</dbReference>
<gene>
    <name evidence="1" type="ORF">Ari01nite_23220</name>
</gene>
<organism evidence="1 2">
    <name type="scientific">Paractinoplanes rishiriensis</name>
    <dbReference type="NCBI Taxonomy" id="1050105"/>
    <lineage>
        <taxon>Bacteria</taxon>
        <taxon>Bacillati</taxon>
        <taxon>Actinomycetota</taxon>
        <taxon>Actinomycetes</taxon>
        <taxon>Micromonosporales</taxon>
        <taxon>Micromonosporaceae</taxon>
        <taxon>Paractinoplanes</taxon>
    </lineage>
</organism>
<dbReference type="AlphaFoldDB" id="A0A919JX08"/>
<accession>A0A919JX08</accession>
<name>A0A919JX08_9ACTN</name>
<proteinExistence type="predicted"/>
<comment type="caution">
    <text evidence="1">The sequence shown here is derived from an EMBL/GenBank/DDBJ whole genome shotgun (WGS) entry which is preliminary data.</text>
</comment>
<reference evidence="1" key="1">
    <citation type="submission" date="2021-01" db="EMBL/GenBank/DDBJ databases">
        <title>Whole genome shotgun sequence of Actinoplanes rishiriensis NBRC 108556.</title>
        <authorList>
            <person name="Komaki H."/>
            <person name="Tamura T."/>
        </authorList>
    </citation>
    <scope>NUCLEOTIDE SEQUENCE</scope>
    <source>
        <strain evidence="1">NBRC 108556</strain>
    </source>
</reference>
<dbReference type="Proteomes" id="UP000636960">
    <property type="component" value="Unassembled WGS sequence"/>
</dbReference>